<comment type="caution">
    <text evidence="3">The sequence shown here is derived from an EMBL/GenBank/DDBJ whole genome shotgun (WGS) entry which is preliminary data.</text>
</comment>
<protein>
    <recommendedName>
        <fullName evidence="5">FecR protein domain-containing protein</fullName>
    </recommendedName>
</protein>
<dbReference type="GO" id="GO:0016989">
    <property type="term" value="F:sigma factor antagonist activity"/>
    <property type="evidence" value="ECO:0007669"/>
    <property type="project" value="TreeGrafter"/>
</dbReference>
<dbReference type="Pfam" id="PF04773">
    <property type="entry name" value="FecR"/>
    <property type="match status" value="1"/>
</dbReference>
<accession>A0A243W9I9</accession>
<dbReference type="PANTHER" id="PTHR30273:SF2">
    <property type="entry name" value="PROTEIN FECR"/>
    <property type="match status" value="1"/>
</dbReference>
<dbReference type="InterPro" id="IPR006860">
    <property type="entry name" value="FecR"/>
</dbReference>
<dbReference type="Pfam" id="PF16344">
    <property type="entry name" value="FecR_C"/>
    <property type="match status" value="1"/>
</dbReference>
<gene>
    <name evidence="3" type="ORF">BXP70_19545</name>
</gene>
<dbReference type="Gene3D" id="2.60.120.1440">
    <property type="match status" value="1"/>
</dbReference>
<evidence type="ECO:0000259" key="2">
    <source>
        <dbReference type="Pfam" id="PF16344"/>
    </source>
</evidence>
<dbReference type="EMBL" id="MTSE01000012">
    <property type="protein sequence ID" value="OUJ72180.1"/>
    <property type="molecule type" value="Genomic_DNA"/>
</dbReference>
<evidence type="ECO:0008006" key="5">
    <source>
        <dbReference type="Google" id="ProtNLM"/>
    </source>
</evidence>
<dbReference type="Proteomes" id="UP000194873">
    <property type="component" value="Unassembled WGS sequence"/>
</dbReference>
<sequence length="302" mass="33693">MSKFVEMLEQEEVSASELPSTERLESRLFHQLGFEPEQPRSLELPEPESTARPLWRRWAAAAAVLVLAAGGGWLWQHQQGQASGAAEKYYATAYGETSTVYLPDGSEVKLNSHSTLRYADNLLDGKAREVWLDGEGYFSIKHLPDSRRFIVHTTAGLNVEVLGTKFTVFRRHAQARVVLLSGKVRVAFADSSKRKPVILKPGELLETRDAQPQKVVHKPVHVDTYAAWKDDKLVFDETPVAEVATRLSDTYGVKVIVATPALNQRTVTGTFPAGELNTVLQVLEKSFKLTVERQQNQIVLSE</sequence>
<keyword evidence="4" id="KW-1185">Reference proteome</keyword>
<feature type="domain" description="Protein FecR C-terminal" evidence="2">
    <location>
        <begin position="232"/>
        <end position="299"/>
    </location>
</feature>
<dbReference type="PANTHER" id="PTHR30273">
    <property type="entry name" value="PERIPLASMIC SIGNAL SENSOR AND SIGMA FACTOR ACTIVATOR FECR-RELATED"/>
    <property type="match status" value="1"/>
</dbReference>
<reference evidence="3 4" key="1">
    <citation type="submission" date="2017-01" db="EMBL/GenBank/DDBJ databases">
        <title>A new Hymenobacter.</title>
        <authorList>
            <person name="Liang Y."/>
            <person name="Feng F."/>
        </authorList>
    </citation>
    <scope>NUCLEOTIDE SEQUENCE [LARGE SCALE GENOMIC DNA]</scope>
    <source>
        <strain evidence="3">MIMBbqt21</strain>
    </source>
</reference>
<dbReference type="PIRSF" id="PIRSF018266">
    <property type="entry name" value="FecR"/>
    <property type="match status" value="1"/>
</dbReference>
<feature type="domain" description="FecR protein" evidence="1">
    <location>
        <begin position="90"/>
        <end position="185"/>
    </location>
</feature>
<dbReference type="AlphaFoldDB" id="A0A243W9I9"/>
<evidence type="ECO:0000313" key="3">
    <source>
        <dbReference type="EMBL" id="OUJ72180.1"/>
    </source>
</evidence>
<organism evidence="3 4">
    <name type="scientific">Hymenobacter crusticola</name>
    <dbReference type="NCBI Taxonomy" id="1770526"/>
    <lineage>
        <taxon>Bacteria</taxon>
        <taxon>Pseudomonadati</taxon>
        <taxon>Bacteroidota</taxon>
        <taxon>Cytophagia</taxon>
        <taxon>Cytophagales</taxon>
        <taxon>Hymenobacteraceae</taxon>
        <taxon>Hymenobacter</taxon>
    </lineage>
</organism>
<dbReference type="InterPro" id="IPR012373">
    <property type="entry name" value="Ferrdict_sens_TM"/>
</dbReference>
<evidence type="ECO:0000313" key="4">
    <source>
        <dbReference type="Proteomes" id="UP000194873"/>
    </source>
</evidence>
<evidence type="ECO:0000259" key="1">
    <source>
        <dbReference type="Pfam" id="PF04773"/>
    </source>
</evidence>
<name>A0A243W9I9_9BACT</name>
<dbReference type="InterPro" id="IPR032508">
    <property type="entry name" value="FecR_C"/>
</dbReference>
<dbReference type="Gene3D" id="3.55.50.30">
    <property type="match status" value="1"/>
</dbReference>
<proteinExistence type="predicted"/>